<protein>
    <submittedName>
        <fullName evidence="2">Uncharacterized protein</fullName>
    </submittedName>
</protein>
<evidence type="ECO:0000313" key="2">
    <source>
        <dbReference type="EMBL" id="SHE69139.1"/>
    </source>
</evidence>
<sequence>MSETSGMRTVDYVRQSIGYHQFHAICRRTYGNETKAKPTILIYLHTMLTGDTLNRSATTEVNNRLWLLSLKILHGYGAFVVVRGR</sequence>
<keyword evidence="3" id="KW-1185">Reference proteome</keyword>
<reference evidence="1 3" key="1">
    <citation type="journal article" date="2016" name="Genome Announc.">
        <title>Complete Genome Sequence of the Amino Acid-Fermenting Clostridium propionicum X2 (DSM 1682).</title>
        <authorList>
            <person name="Poehlein A."/>
            <person name="Schlien K."/>
            <person name="Chowdhury N.P."/>
            <person name="Gottschalk G."/>
            <person name="Buckel W."/>
            <person name="Daniel R."/>
        </authorList>
    </citation>
    <scope>NUCLEOTIDE SEQUENCE [LARGE SCALE GENOMIC DNA]</scope>
    <source>
        <strain evidence="1 3">X2</strain>
    </source>
</reference>
<dbReference type="EMBL" id="CP014223">
    <property type="protein sequence ID" value="AMJ41466.1"/>
    <property type="molecule type" value="Genomic_DNA"/>
</dbReference>
<dbReference type="KEGG" id="cpro:CPRO_18840"/>
<reference evidence="2" key="3">
    <citation type="submission" date="2016-11" db="EMBL/GenBank/DDBJ databases">
        <authorList>
            <person name="Varghese N."/>
            <person name="Submissions S."/>
        </authorList>
    </citation>
    <scope>NUCLEOTIDE SEQUENCE</scope>
    <source>
        <strain evidence="2">DSM 1682</strain>
    </source>
</reference>
<gene>
    <name evidence="1" type="ORF">CPRO_18840</name>
    <name evidence="2" type="ORF">SAMN02745151_01484</name>
</gene>
<evidence type="ECO:0000313" key="4">
    <source>
        <dbReference type="Proteomes" id="UP000184204"/>
    </source>
</evidence>
<dbReference type="AlphaFoldDB" id="A0A0X1U954"/>
<evidence type="ECO:0000313" key="1">
    <source>
        <dbReference type="EMBL" id="AMJ41466.1"/>
    </source>
</evidence>
<dbReference type="EMBL" id="FQUA01000005">
    <property type="protein sequence ID" value="SHE69139.1"/>
    <property type="molecule type" value="Genomic_DNA"/>
</dbReference>
<reference evidence="4" key="4">
    <citation type="submission" date="2016-11" db="EMBL/GenBank/DDBJ databases">
        <authorList>
            <person name="Jaros S."/>
            <person name="Januszkiewicz K."/>
            <person name="Wedrychowicz H."/>
        </authorList>
    </citation>
    <scope>NUCLEOTIDE SEQUENCE [LARGE SCALE GENOMIC DNA]</scope>
    <source>
        <strain evidence="4">DSM 1682</strain>
    </source>
</reference>
<name>A0A0X1U954_ANAPI</name>
<proteinExistence type="predicted"/>
<reference evidence="3" key="2">
    <citation type="submission" date="2016-01" db="EMBL/GenBank/DDBJ databases">
        <authorList>
            <person name="Poehlein A."/>
            <person name="Schlien K."/>
            <person name="Gottschalk G."/>
            <person name="Buckel W."/>
            <person name="Daniel R."/>
        </authorList>
    </citation>
    <scope>NUCLEOTIDE SEQUENCE [LARGE SCALE GENOMIC DNA]</scope>
    <source>
        <strain evidence="3">X2</strain>
    </source>
</reference>
<evidence type="ECO:0000313" key="3">
    <source>
        <dbReference type="Proteomes" id="UP000068026"/>
    </source>
</evidence>
<organism evidence="2 4">
    <name type="scientific">Anaerotignum propionicum DSM 1682</name>
    <dbReference type="NCBI Taxonomy" id="991789"/>
    <lineage>
        <taxon>Bacteria</taxon>
        <taxon>Bacillati</taxon>
        <taxon>Bacillota</taxon>
        <taxon>Clostridia</taxon>
        <taxon>Lachnospirales</taxon>
        <taxon>Anaerotignaceae</taxon>
        <taxon>Anaerotignum</taxon>
    </lineage>
</organism>
<accession>A0A0X1U954</accession>
<dbReference type="Proteomes" id="UP000068026">
    <property type="component" value="Chromosome"/>
</dbReference>
<dbReference type="Proteomes" id="UP000184204">
    <property type="component" value="Unassembled WGS sequence"/>
</dbReference>